<dbReference type="PRINTS" id="PR00081">
    <property type="entry name" value="GDHRDH"/>
</dbReference>
<accession>A0ABV7NMA9</accession>
<dbReference type="RefSeq" id="WP_380798222.1">
    <property type="nucleotide sequence ID" value="NZ_JBHRVU010000005.1"/>
</dbReference>
<dbReference type="InterPro" id="IPR036291">
    <property type="entry name" value="NAD(P)-bd_dom_sf"/>
</dbReference>
<evidence type="ECO:0000313" key="4">
    <source>
        <dbReference type="Proteomes" id="UP001595681"/>
    </source>
</evidence>
<proteinExistence type="inferred from homology"/>
<evidence type="ECO:0000256" key="1">
    <source>
        <dbReference type="ARBA" id="ARBA00006484"/>
    </source>
</evidence>
<protein>
    <submittedName>
        <fullName evidence="3">SDR family NAD(P)-dependent oxidoreductase</fullName>
        <ecNumber evidence="3">1.1.1.-</ecNumber>
    </submittedName>
</protein>
<sequence>MQLKDKVAVVLGASAEGGTGWAISEALAEAGAKVIVAARSMDGLERLAAKIGGLAVQCDAGNETDIANLARVAAQTHGAIDIAVNAAALPVISMIADVTPEQLQRGVEVNYFGHVHFIRHMTQVMNDGGSITLISSNSTVQPQPPHFAYACAKAATDCLVGYAALEYGARGIRVNSLLPGPIKSALAAGLFAIPGVEELYASHVPLGRVGLPRDYADTVVFLSGPTYITGVNLPVSGGNHLTGMPRLEDVESGADAYRSDKTA</sequence>
<keyword evidence="4" id="KW-1185">Reference proteome</keyword>
<name>A0ABV7NMA9_9SPHN</name>
<evidence type="ECO:0000313" key="3">
    <source>
        <dbReference type="EMBL" id="MFC3443462.1"/>
    </source>
</evidence>
<comment type="caution">
    <text evidence="3">The sequence shown here is derived from an EMBL/GenBank/DDBJ whole genome shotgun (WGS) entry which is preliminary data.</text>
</comment>
<dbReference type="Pfam" id="PF13561">
    <property type="entry name" value="adh_short_C2"/>
    <property type="match status" value="1"/>
</dbReference>
<dbReference type="EC" id="1.1.1.-" evidence="3"/>
<dbReference type="GO" id="GO:0016491">
    <property type="term" value="F:oxidoreductase activity"/>
    <property type="evidence" value="ECO:0007669"/>
    <property type="project" value="UniProtKB-KW"/>
</dbReference>
<dbReference type="Gene3D" id="3.40.50.720">
    <property type="entry name" value="NAD(P)-binding Rossmann-like Domain"/>
    <property type="match status" value="1"/>
</dbReference>
<evidence type="ECO:0000256" key="2">
    <source>
        <dbReference type="ARBA" id="ARBA00023002"/>
    </source>
</evidence>
<dbReference type="SUPFAM" id="SSF51735">
    <property type="entry name" value="NAD(P)-binding Rossmann-fold domains"/>
    <property type="match status" value="1"/>
</dbReference>
<dbReference type="EMBL" id="JBHRVU010000005">
    <property type="protein sequence ID" value="MFC3443462.1"/>
    <property type="molecule type" value="Genomic_DNA"/>
</dbReference>
<dbReference type="InterPro" id="IPR002347">
    <property type="entry name" value="SDR_fam"/>
</dbReference>
<dbReference type="PANTHER" id="PTHR43669:SF3">
    <property type="entry name" value="ALCOHOL DEHYDROGENASE, PUTATIVE (AFU_ORTHOLOGUE AFUA_3G03445)-RELATED"/>
    <property type="match status" value="1"/>
</dbReference>
<comment type="similarity">
    <text evidence="1">Belongs to the short-chain dehydrogenases/reductases (SDR) family.</text>
</comment>
<reference evidence="4" key="1">
    <citation type="journal article" date="2019" name="Int. J. Syst. Evol. Microbiol.">
        <title>The Global Catalogue of Microorganisms (GCM) 10K type strain sequencing project: providing services to taxonomists for standard genome sequencing and annotation.</title>
        <authorList>
            <consortium name="The Broad Institute Genomics Platform"/>
            <consortium name="The Broad Institute Genome Sequencing Center for Infectious Disease"/>
            <person name="Wu L."/>
            <person name="Ma J."/>
        </authorList>
    </citation>
    <scope>NUCLEOTIDE SEQUENCE [LARGE SCALE GENOMIC DNA]</scope>
    <source>
        <strain evidence="4">CCM 7491</strain>
    </source>
</reference>
<organism evidence="3 4">
    <name type="scientific">Sphingobium rhizovicinum</name>
    <dbReference type="NCBI Taxonomy" id="432308"/>
    <lineage>
        <taxon>Bacteria</taxon>
        <taxon>Pseudomonadati</taxon>
        <taxon>Pseudomonadota</taxon>
        <taxon>Alphaproteobacteria</taxon>
        <taxon>Sphingomonadales</taxon>
        <taxon>Sphingomonadaceae</taxon>
        <taxon>Sphingobium</taxon>
    </lineage>
</organism>
<dbReference type="PANTHER" id="PTHR43669">
    <property type="entry name" value="5-KETO-D-GLUCONATE 5-REDUCTASE"/>
    <property type="match status" value="1"/>
</dbReference>
<keyword evidence="2 3" id="KW-0560">Oxidoreductase</keyword>
<dbReference type="CDD" id="cd05233">
    <property type="entry name" value="SDR_c"/>
    <property type="match status" value="1"/>
</dbReference>
<gene>
    <name evidence="3" type="ORF">ACFOKF_20100</name>
</gene>
<dbReference type="Proteomes" id="UP001595681">
    <property type="component" value="Unassembled WGS sequence"/>
</dbReference>